<feature type="transmembrane region" description="Helical" evidence="12">
    <location>
        <begin position="75"/>
        <end position="103"/>
    </location>
</feature>
<name>A0A7F5R6U8_AGRPL</name>
<dbReference type="SUPFAM" id="SSF57850">
    <property type="entry name" value="RING/U-box"/>
    <property type="match status" value="1"/>
</dbReference>
<evidence type="ECO:0000256" key="4">
    <source>
        <dbReference type="ARBA" id="ARBA00022692"/>
    </source>
</evidence>
<keyword evidence="5" id="KW-0479">Metal-binding</keyword>
<feature type="transmembrane region" description="Helical" evidence="12">
    <location>
        <begin position="221"/>
        <end position="243"/>
    </location>
</feature>
<dbReference type="Proteomes" id="UP000192223">
    <property type="component" value="Unplaced"/>
</dbReference>
<dbReference type="FunFam" id="3.30.40.10:FF:000259">
    <property type="entry name" value="E3 ubiquitin protein ligase RIN2"/>
    <property type="match status" value="1"/>
</dbReference>
<dbReference type="SMART" id="SM00546">
    <property type="entry name" value="CUE"/>
    <property type="match status" value="1"/>
</dbReference>
<dbReference type="Pfam" id="PF13639">
    <property type="entry name" value="zf-RING_2"/>
    <property type="match status" value="1"/>
</dbReference>
<dbReference type="FunFam" id="1.10.8.10:FF:000026">
    <property type="entry name" value="E3 ubiquitin-protein ligase AMFR"/>
    <property type="match status" value="1"/>
</dbReference>
<feature type="region of interest" description="Disordered" evidence="11">
    <location>
        <begin position="523"/>
        <end position="546"/>
    </location>
</feature>
<evidence type="ECO:0000256" key="8">
    <source>
        <dbReference type="ARBA" id="ARBA00022989"/>
    </source>
</evidence>
<dbReference type="CDD" id="cd16455">
    <property type="entry name" value="RING-H2_AMFR"/>
    <property type="match status" value="1"/>
</dbReference>
<protein>
    <submittedName>
        <fullName evidence="16 17">E3 ubiquitin-protein ligase AMFR isoform X1</fullName>
    </submittedName>
</protein>
<evidence type="ECO:0000313" key="16">
    <source>
        <dbReference type="RefSeq" id="XP_025831692.1"/>
    </source>
</evidence>
<dbReference type="GO" id="GO:0043130">
    <property type="term" value="F:ubiquitin binding"/>
    <property type="evidence" value="ECO:0007669"/>
    <property type="project" value="InterPro"/>
</dbReference>
<organism evidence="15 17">
    <name type="scientific">Agrilus planipennis</name>
    <name type="common">Emerald ash borer</name>
    <name type="synonym">Agrilus marcopoli</name>
    <dbReference type="NCBI Taxonomy" id="224129"/>
    <lineage>
        <taxon>Eukaryota</taxon>
        <taxon>Metazoa</taxon>
        <taxon>Ecdysozoa</taxon>
        <taxon>Arthropoda</taxon>
        <taxon>Hexapoda</taxon>
        <taxon>Insecta</taxon>
        <taxon>Pterygota</taxon>
        <taxon>Neoptera</taxon>
        <taxon>Endopterygota</taxon>
        <taxon>Coleoptera</taxon>
        <taxon>Polyphaga</taxon>
        <taxon>Elateriformia</taxon>
        <taxon>Buprestoidea</taxon>
        <taxon>Buprestidae</taxon>
        <taxon>Agrilinae</taxon>
        <taxon>Agrilus</taxon>
    </lineage>
</organism>
<accession>A0A7F5R6U8</accession>
<dbReference type="PANTHER" id="PTHR15067">
    <property type="entry name" value="E3 UBIQUITIN-PROTEIN LIGASE RNF8"/>
    <property type="match status" value="1"/>
</dbReference>
<evidence type="ECO:0000256" key="12">
    <source>
        <dbReference type="SAM" id="Phobius"/>
    </source>
</evidence>
<dbReference type="GO" id="GO:0070936">
    <property type="term" value="P:protein K48-linked ubiquitination"/>
    <property type="evidence" value="ECO:0007669"/>
    <property type="project" value="TreeGrafter"/>
</dbReference>
<dbReference type="GO" id="GO:0008270">
    <property type="term" value="F:zinc ion binding"/>
    <property type="evidence" value="ECO:0007669"/>
    <property type="project" value="UniProtKB-KW"/>
</dbReference>
<dbReference type="GO" id="GO:0005829">
    <property type="term" value="C:cytosol"/>
    <property type="evidence" value="ECO:0007669"/>
    <property type="project" value="TreeGrafter"/>
</dbReference>
<dbReference type="SMART" id="SM00184">
    <property type="entry name" value="RING"/>
    <property type="match status" value="1"/>
</dbReference>
<feature type="compositionally biased region" description="Polar residues" evidence="11">
    <location>
        <begin position="523"/>
        <end position="536"/>
    </location>
</feature>
<evidence type="ECO:0000256" key="11">
    <source>
        <dbReference type="SAM" id="MobiDB-lite"/>
    </source>
</evidence>
<feature type="transmembrane region" description="Helical" evidence="12">
    <location>
        <begin position="17"/>
        <end position="36"/>
    </location>
</feature>
<evidence type="ECO:0000256" key="5">
    <source>
        <dbReference type="ARBA" id="ARBA00022723"/>
    </source>
</evidence>
<evidence type="ECO:0000259" key="14">
    <source>
        <dbReference type="PROSITE" id="PS51140"/>
    </source>
</evidence>
<dbReference type="GO" id="GO:0000151">
    <property type="term" value="C:ubiquitin ligase complex"/>
    <property type="evidence" value="ECO:0007669"/>
    <property type="project" value="TreeGrafter"/>
</dbReference>
<dbReference type="Gene3D" id="1.10.8.10">
    <property type="entry name" value="DNA helicase RuvA subunit, C-terminal domain"/>
    <property type="match status" value="1"/>
</dbReference>
<keyword evidence="9 12" id="KW-0472">Membrane</keyword>
<dbReference type="GO" id="GO:0030968">
    <property type="term" value="P:endoplasmic reticulum unfolded protein response"/>
    <property type="evidence" value="ECO:0007669"/>
    <property type="project" value="TreeGrafter"/>
</dbReference>
<feature type="domain" description="CUE" evidence="14">
    <location>
        <begin position="464"/>
        <end position="506"/>
    </location>
</feature>
<keyword evidence="8 12" id="KW-1133">Transmembrane helix</keyword>
<feature type="transmembrane region" description="Helical" evidence="12">
    <location>
        <begin position="124"/>
        <end position="141"/>
    </location>
</feature>
<comment type="subcellular location">
    <subcellularLocation>
        <location evidence="1">Membrane</location>
        <topology evidence="1">Multi-pass membrane protein</topology>
    </subcellularLocation>
</comment>
<proteinExistence type="predicted"/>
<evidence type="ECO:0000256" key="1">
    <source>
        <dbReference type="ARBA" id="ARBA00004141"/>
    </source>
</evidence>
<dbReference type="GO" id="GO:0061630">
    <property type="term" value="F:ubiquitin protein ligase activity"/>
    <property type="evidence" value="ECO:0007669"/>
    <property type="project" value="TreeGrafter"/>
</dbReference>
<dbReference type="Gene3D" id="3.30.40.10">
    <property type="entry name" value="Zinc/RING finger domain, C3HC4 (zinc finger)"/>
    <property type="match status" value="1"/>
</dbReference>
<evidence type="ECO:0000256" key="2">
    <source>
        <dbReference type="ARBA" id="ARBA00004906"/>
    </source>
</evidence>
<evidence type="ECO:0000256" key="10">
    <source>
        <dbReference type="PROSITE-ProRule" id="PRU00175"/>
    </source>
</evidence>
<dbReference type="InterPro" id="IPR013083">
    <property type="entry name" value="Znf_RING/FYVE/PHD"/>
</dbReference>
<feature type="transmembrane region" description="Helical" evidence="12">
    <location>
        <begin position="296"/>
        <end position="317"/>
    </location>
</feature>
<dbReference type="OrthoDB" id="3824970at2759"/>
<dbReference type="PANTHER" id="PTHR15067:SF5">
    <property type="entry name" value="E3 UBIQUITIN-PROTEIN LIGASE AMFR"/>
    <property type="match status" value="1"/>
</dbReference>
<evidence type="ECO:0000256" key="6">
    <source>
        <dbReference type="ARBA" id="ARBA00022771"/>
    </source>
</evidence>
<dbReference type="PROSITE" id="PS51140">
    <property type="entry name" value="CUE"/>
    <property type="match status" value="1"/>
</dbReference>
<reference evidence="16 17" key="1">
    <citation type="submission" date="2025-04" db="UniProtKB">
        <authorList>
            <consortium name="RefSeq"/>
        </authorList>
    </citation>
    <scope>IDENTIFICATION</scope>
    <source>
        <tissue evidence="16 17">Entire body</tissue>
    </source>
</reference>
<dbReference type="GeneID" id="108741365"/>
<dbReference type="KEGG" id="apln:108741365"/>
<evidence type="ECO:0000256" key="9">
    <source>
        <dbReference type="ARBA" id="ARBA00023136"/>
    </source>
</evidence>
<dbReference type="Pfam" id="PF25563">
    <property type="entry name" value="TPR_SYVN1_N"/>
    <property type="match status" value="1"/>
</dbReference>
<evidence type="ECO:0000256" key="7">
    <source>
        <dbReference type="ARBA" id="ARBA00022833"/>
    </source>
</evidence>
<evidence type="ECO:0000313" key="18">
    <source>
        <dbReference type="RefSeq" id="XP_025831695.1"/>
    </source>
</evidence>
<dbReference type="InterPro" id="IPR001841">
    <property type="entry name" value="Znf_RING"/>
</dbReference>
<dbReference type="CDD" id="cd14421">
    <property type="entry name" value="CUE_AMFR"/>
    <property type="match status" value="1"/>
</dbReference>
<feature type="transmembrane region" description="Helical" evidence="12">
    <location>
        <begin position="191"/>
        <end position="215"/>
    </location>
</feature>
<sequence length="606" mass="70637">MPVILLNRLPLPNLKTYVCLSVLALSSCVYFATTVIKNPDWNKGKSGISNENETFNETDKFSGDTRPLRQYISEIFLVMVHEAVCVWVMINMACCCLILLGRCIQKLVFDELRISEQQHLEEKFWNFIFYKFIFVFGVINVQYMDEVLLWCSWFSLLGFLHLLSQLSKDRFEYNFQLSFSLTTPVWNHVKLLTLLICIFALSGFMLLISTFVGFFEGLNTFAFMSAEVILLSLRTVHVILRYVMHLYDVFRDGSGSVSNVSSSVWEKRGPVVYYVELVFEMSAYIIDFVHHLHMLVWSNIFLSMASLVICMQLRYLFHELQRRYKKHRNYLWVLKHMEQNYPIASPDELSQNCDNCAICWEKMESARKLPCNHLFHTMCLQSWLEQDKSCPTCRLTLNIETPMGGRVELLPELQNDPPQPTRRHLNHFFHFDGSRYVSWLPSFSVEVSHAQLVRPDQLVATNSQLDAMARQVQQMFPHIPLSTIVDDLRVTRSVELTVENILEGHVVPPPIFRELDVRPTVVPMSTNSRNSPTGDSFNVDEESSENWDELTSDNVDMEEFSGLGSRFSKSSSEREYMLHKRKEQMLRVARKKYMEKQKTKLDSSQR</sequence>
<dbReference type="RefSeq" id="XP_025831692.1">
    <property type="nucleotide sequence ID" value="XM_025975907.1"/>
</dbReference>
<dbReference type="PROSITE" id="PS50089">
    <property type="entry name" value="ZF_RING_2"/>
    <property type="match status" value="1"/>
</dbReference>
<evidence type="ECO:0000259" key="13">
    <source>
        <dbReference type="PROSITE" id="PS50089"/>
    </source>
</evidence>
<dbReference type="Pfam" id="PF02845">
    <property type="entry name" value="CUE"/>
    <property type="match status" value="1"/>
</dbReference>
<keyword evidence="4 12" id="KW-0812">Transmembrane</keyword>
<dbReference type="InterPro" id="IPR057992">
    <property type="entry name" value="TPR_SYVN1_N"/>
</dbReference>
<dbReference type="GO" id="GO:0016020">
    <property type="term" value="C:membrane"/>
    <property type="evidence" value="ECO:0007669"/>
    <property type="project" value="UniProtKB-SubCell"/>
</dbReference>
<feature type="domain" description="RING-type" evidence="13">
    <location>
        <begin position="356"/>
        <end position="394"/>
    </location>
</feature>
<gene>
    <name evidence="16 17 18" type="primary">LOC108741365</name>
</gene>
<evidence type="ECO:0000256" key="3">
    <source>
        <dbReference type="ARBA" id="ARBA00022679"/>
    </source>
</evidence>
<keyword evidence="7" id="KW-0862">Zinc</keyword>
<dbReference type="InterPro" id="IPR003892">
    <property type="entry name" value="CUE"/>
</dbReference>
<evidence type="ECO:0000313" key="15">
    <source>
        <dbReference type="Proteomes" id="UP000192223"/>
    </source>
</evidence>
<dbReference type="AlphaFoldDB" id="A0A7F5R6U8"/>
<comment type="pathway">
    <text evidence="2">Protein modification; protein ubiquitination.</text>
</comment>
<keyword evidence="15" id="KW-1185">Reference proteome</keyword>
<dbReference type="RefSeq" id="XP_025831693.1">
    <property type="nucleotide sequence ID" value="XM_025975908.1"/>
</dbReference>
<dbReference type="RefSeq" id="XP_025831695.1">
    <property type="nucleotide sequence ID" value="XM_025975910.1"/>
</dbReference>
<dbReference type="GO" id="GO:0006511">
    <property type="term" value="P:ubiquitin-dependent protein catabolic process"/>
    <property type="evidence" value="ECO:0007669"/>
    <property type="project" value="TreeGrafter"/>
</dbReference>
<keyword evidence="6 10" id="KW-0863">Zinc-finger</keyword>
<keyword evidence="3" id="KW-0808">Transferase</keyword>
<dbReference type="GO" id="GO:0005783">
    <property type="term" value="C:endoplasmic reticulum"/>
    <property type="evidence" value="ECO:0007669"/>
    <property type="project" value="TreeGrafter"/>
</dbReference>
<evidence type="ECO:0000313" key="17">
    <source>
        <dbReference type="RefSeq" id="XP_025831693.1"/>
    </source>
</evidence>